<dbReference type="PANTHER" id="PTHR13174">
    <property type="entry name" value="D-GLUCURONYL C5-EPIMERASE"/>
    <property type="match status" value="1"/>
</dbReference>
<accession>A0A846QJZ7</accession>
<feature type="domain" description="D-glucuronyl C5-epimerase C-terminal" evidence="1">
    <location>
        <begin position="109"/>
        <end position="278"/>
    </location>
</feature>
<protein>
    <recommendedName>
        <fullName evidence="1">D-glucuronyl C5-epimerase C-terminal domain-containing protein</fullName>
    </recommendedName>
</protein>
<dbReference type="Proteomes" id="UP000580856">
    <property type="component" value="Unassembled WGS sequence"/>
</dbReference>
<dbReference type="RefSeq" id="WP_167942315.1">
    <property type="nucleotide sequence ID" value="NZ_JAATJA010000004.1"/>
</dbReference>
<dbReference type="Pfam" id="PF06662">
    <property type="entry name" value="C5-epim_C"/>
    <property type="match status" value="1"/>
</dbReference>
<evidence type="ECO:0000259" key="1">
    <source>
        <dbReference type="Pfam" id="PF06662"/>
    </source>
</evidence>
<dbReference type="AlphaFoldDB" id="A0A846QJZ7"/>
<keyword evidence="3" id="KW-1185">Reference proteome</keyword>
<sequence>MILGFNASFDPGYAIALRPHDAPGYPLVADGLWGVTPSGHGLRLRMQNGALERHYPGIGWRVNPAHTAWWGLVNLTIGLSRGDAEALDRTRAAVAWLAANAREHNGFPAWTYDFDWSHMGMTLRAPWASALAQGLGASLLFRAARAAGMPDHTALAIRALDALRIDLREGGLRTELHGTLCFEEYPTPEPTVVLDGFLFALVACADLAHTTGDSSLLDDGIAGLARLLPVWDWRGRWSRYGAHGPLCSLEYHQLNHALLITLDAIAPGHGLGSVAEGWTRHRTSPALRAAILAAYYTTNVRHTLGPGGGLAAFALRKLREMRPPAAKEDIA</sequence>
<comment type="caution">
    <text evidence="2">The sequence shown here is derived from an EMBL/GenBank/DDBJ whole genome shotgun (WGS) entry which is preliminary data.</text>
</comment>
<dbReference type="GO" id="GO:0047464">
    <property type="term" value="F:heparosan-N-sulfate-glucuronate 5-epimerase activity"/>
    <property type="evidence" value="ECO:0007669"/>
    <property type="project" value="InterPro"/>
</dbReference>
<dbReference type="SUPFAM" id="SSF48208">
    <property type="entry name" value="Six-hairpin glycosidases"/>
    <property type="match status" value="1"/>
</dbReference>
<dbReference type="InterPro" id="IPR010598">
    <property type="entry name" value="C5-epim_C"/>
</dbReference>
<proteinExistence type="predicted"/>
<dbReference type="PANTHER" id="PTHR13174:SF3">
    <property type="entry name" value="D-GLUCURONYL C5-EPIMERASE"/>
    <property type="match status" value="1"/>
</dbReference>
<reference evidence="2 3" key="1">
    <citation type="submission" date="2020-03" db="EMBL/GenBank/DDBJ databases">
        <title>Genomic Encyclopedia of Type Strains, Phase IV (KMG-IV): sequencing the most valuable type-strain genomes for metagenomic binning, comparative biology and taxonomic classification.</title>
        <authorList>
            <person name="Goeker M."/>
        </authorList>
    </citation>
    <scope>NUCLEOTIDE SEQUENCE [LARGE SCALE GENOMIC DNA]</scope>
    <source>
        <strain evidence="2 3">DSM 24233</strain>
    </source>
</reference>
<dbReference type="InterPro" id="IPR008928">
    <property type="entry name" value="6-hairpin_glycosidase_sf"/>
</dbReference>
<evidence type="ECO:0000313" key="2">
    <source>
        <dbReference type="EMBL" id="NJB69226.1"/>
    </source>
</evidence>
<evidence type="ECO:0000313" key="3">
    <source>
        <dbReference type="Proteomes" id="UP000580856"/>
    </source>
</evidence>
<dbReference type="InterPro" id="IPR039721">
    <property type="entry name" value="C5-epimerase"/>
</dbReference>
<gene>
    <name evidence="2" type="ORF">GGQ74_002923</name>
</gene>
<name>A0A846QJZ7_9BACT</name>
<dbReference type="GO" id="GO:0015012">
    <property type="term" value="P:heparan sulfate proteoglycan biosynthetic process"/>
    <property type="evidence" value="ECO:0007669"/>
    <property type="project" value="InterPro"/>
</dbReference>
<organism evidence="2 3">
    <name type="scientific">Desulfobaculum xiamenense</name>
    <dbReference type="NCBI Taxonomy" id="995050"/>
    <lineage>
        <taxon>Bacteria</taxon>
        <taxon>Pseudomonadati</taxon>
        <taxon>Thermodesulfobacteriota</taxon>
        <taxon>Desulfovibrionia</taxon>
        <taxon>Desulfovibrionales</taxon>
        <taxon>Desulfovibrionaceae</taxon>
        <taxon>Desulfobaculum</taxon>
    </lineage>
</organism>
<dbReference type="EMBL" id="JAATJA010000004">
    <property type="protein sequence ID" value="NJB69226.1"/>
    <property type="molecule type" value="Genomic_DNA"/>
</dbReference>
<dbReference type="GO" id="GO:0005975">
    <property type="term" value="P:carbohydrate metabolic process"/>
    <property type="evidence" value="ECO:0007669"/>
    <property type="project" value="InterPro"/>
</dbReference>